<reference evidence="2" key="1">
    <citation type="journal article" date="2014" name="Front. Microbiol.">
        <title>High frequency of phylogenetically diverse reductive dehalogenase-homologous genes in deep subseafloor sedimentary metagenomes.</title>
        <authorList>
            <person name="Kawai M."/>
            <person name="Futagami T."/>
            <person name="Toyoda A."/>
            <person name="Takaki Y."/>
            <person name="Nishi S."/>
            <person name="Hori S."/>
            <person name="Arai W."/>
            <person name="Tsubouchi T."/>
            <person name="Morono Y."/>
            <person name="Uchiyama I."/>
            <person name="Ito T."/>
            <person name="Fujiyama A."/>
            <person name="Inagaki F."/>
            <person name="Takami H."/>
        </authorList>
    </citation>
    <scope>NUCLEOTIDE SEQUENCE</scope>
    <source>
        <strain evidence="2">Expedition CK06-06</strain>
    </source>
</reference>
<organism evidence="2">
    <name type="scientific">marine sediment metagenome</name>
    <dbReference type="NCBI Taxonomy" id="412755"/>
    <lineage>
        <taxon>unclassified sequences</taxon>
        <taxon>metagenomes</taxon>
        <taxon>ecological metagenomes</taxon>
    </lineage>
</organism>
<comment type="caution">
    <text evidence="2">The sequence shown here is derived from an EMBL/GenBank/DDBJ whole genome shotgun (WGS) entry which is preliminary data.</text>
</comment>
<feature type="non-terminal residue" evidence="2">
    <location>
        <position position="181"/>
    </location>
</feature>
<sequence length="181" mass="21252">MIREYNRHSKNFRQISKFVLEDFDKFIIEFTEILSEKVKTLERLILKEYVDMTIKAVANEFLTVSFLNNELKIRKQNIQDHLLFLISTGELKGKYDPRFFIYFENPDILDELDESELEVIKSTNYKFQMLKHNLRNFAVQYGSIIAFFSSIVAISYYFFLISGNNPVALALPIIITAIILG</sequence>
<keyword evidence="1" id="KW-0472">Membrane</keyword>
<name>X1HJG6_9ZZZZ</name>
<accession>X1HJG6</accession>
<keyword evidence="1" id="KW-0812">Transmembrane</keyword>
<feature type="transmembrane region" description="Helical" evidence="1">
    <location>
        <begin position="138"/>
        <end position="159"/>
    </location>
</feature>
<keyword evidence="1" id="KW-1133">Transmembrane helix</keyword>
<protein>
    <submittedName>
        <fullName evidence="2">Uncharacterized protein</fullName>
    </submittedName>
</protein>
<dbReference type="EMBL" id="BARU01023789">
    <property type="protein sequence ID" value="GAH57210.1"/>
    <property type="molecule type" value="Genomic_DNA"/>
</dbReference>
<evidence type="ECO:0000313" key="2">
    <source>
        <dbReference type="EMBL" id="GAH57210.1"/>
    </source>
</evidence>
<gene>
    <name evidence="2" type="ORF">S03H2_38567</name>
</gene>
<evidence type="ECO:0000256" key="1">
    <source>
        <dbReference type="SAM" id="Phobius"/>
    </source>
</evidence>
<proteinExistence type="predicted"/>
<dbReference type="AlphaFoldDB" id="X1HJG6"/>